<dbReference type="PROSITE" id="PS50404">
    <property type="entry name" value="GST_NTER"/>
    <property type="match status" value="1"/>
</dbReference>
<dbReference type="Gene3D" id="1.20.1050.10">
    <property type="match status" value="1"/>
</dbReference>
<evidence type="ECO:0000313" key="3">
    <source>
        <dbReference type="Proteomes" id="UP000278792"/>
    </source>
</evidence>
<proteinExistence type="predicted"/>
<dbReference type="AlphaFoldDB" id="A0A3N3DSS4"/>
<name>A0A3N3DSS4_9VIBR</name>
<dbReference type="Proteomes" id="UP000278792">
    <property type="component" value="Unassembled WGS sequence"/>
</dbReference>
<gene>
    <name evidence="2" type="ORF">EGH82_22795</name>
</gene>
<sequence>MKLYLNDTSPFSRVALATALLTEEKRFELIWVDPWASPQALLQVNPFSMIPALELDSGHSIIESLTICHYLIARYQPQTVQPLKMADEGEAVMTGMAKTLMEISFKSVALGRFIELPNELHQRAIIAVQRALVELNHHLEKQQSEQAPAATLAVLYLHCALDYVAFRLPELFEQCAQQPTLDFMRHSPFNCVLNHISVAKLVRKPSFANLHNSVNG</sequence>
<reference evidence="2 3" key="1">
    <citation type="submission" date="2018-11" db="EMBL/GenBank/DDBJ databases">
        <title>Vibrio ponticus strain CAIM 1751 pathogenic for the snapper Lutjanus guttatus.</title>
        <authorList>
            <person name="Soto-Rodriguez S."/>
            <person name="Lozano-Olvera R."/>
            <person name="Gomez-Gil B."/>
        </authorList>
    </citation>
    <scope>NUCLEOTIDE SEQUENCE [LARGE SCALE GENOMIC DNA]</scope>
    <source>
        <strain evidence="2 3">CAIM 1751</strain>
    </source>
</reference>
<dbReference type="Gene3D" id="3.40.30.10">
    <property type="entry name" value="Glutaredoxin"/>
    <property type="match status" value="1"/>
</dbReference>
<dbReference type="InterPro" id="IPR036249">
    <property type="entry name" value="Thioredoxin-like_sf"/>
</dbReference>
<feature type="domain" description="GST N-terminal" evidence="1">
    <location>
        <begin position="1"/>
        <end position="79"/>
    </location>
</feature>
<dbReference type="Pfam" id="PF13417">
    <property type="entry name" value="GST_N_3"/>
    <property type="match status" value="1"/>
</dbReference>
<dbReference type="RefSeq" id="WP_123783829.1">
    <property type="nucleotide sequence ID" value="NZ_RKIK01000147.1"/>
</dbReference>
<keyword evidence="2" id="KW-0808">Transferase</keyword>
<dbReference type="InterPro" id="IPR004045">
    <property type="entry name" value="Glutathione_S-Trfase_N"/>
</dbReference>
<accession>A0A3N3DSS4</accession>
<evidence type="ECO:0000313" key="2">
    <source>
        <dbReference type="EMBL" id="ROV57500.1"/>
    </source>
</evidence>
<organism evidence="2 3">
    <name type="scientific">Vibrio ponticus</name>
    <dbReference type="NCBI Taxonomy" id="265668"/>
    <lineage>
        <taxon>Bacteria</taxon>
        <taxon>Pseudomonadati</taxon>
        <taxon>Pseudomonadota</taxon>
        <taxon>Gammaproteobacteria</taxon>
        <taxon>Vibrionales</taxon>
        <taxon>Vibrionaceae</taxon>
        <taxon>Vibrio</taxon>
    </lineage>
</organism>
<dbReference type="EMBL" id="RKIK01000147">
    <property type="protein sequence ID" value="ROV57500.1"/>
    <property type="molecule type" value="Genomic_DNA"/>
</dbReference>
<dbReference type="GO" id="GO:0016740">
    <property type="term" value="F:transferase activity"/>
    <property type="evidence" value="ECO:0007669"/>
    <property type="project" value="UniProtKB-KW"/>
</dbReference>
<dbReference type="SUPFAM" id="SSF52833">
    <property type="entry name" value="Thioredoxin-like"/>
    <property type="match status" value="1"/>
</dbReference>
<comment type="caution">
    <text evidence="2">The sequence shown here is derived from an EMBL/GenBank/DDBJ whole genome shotgun (WGS) entry which is preliminary data.</text>
</comment>
<evidence type="ECO:0000259" key="1">
    <source>
        <dbReference type="PROSITE" id="PS50404"/>
    </source>
</evidence>
<protein>
    <submittedName>
        <fullName evidence="2">Glutathione S-transferase</fullName>
    </submittedName>
</protein>